<accession>A0A643FXK8</accession>
<protein>
    <submittedName>
        <fullName evidence="1">Uncharacterized protein</fullName>
    </submittedName>
</protein>
<reference evidence="1 2" key="1">
    <citation type="submission" date="2020-10" db="EMBL/GenBank/DDBJ databases">
        <title>Complete genome sequence of Cupriavidus basilensis CCUG 49340T.</title>
        <authorList>
            <person name="Salva-Serra F."/>
            <person name="Donoso R.A."/>
            <person name="Cho K.H."/>
            <person name="Yoo J.A."/>
            <person name="Lee K."/>
            <person name="Yoon S.-H."/>
            <person name="Perez-Pantoja D."/>
            <person name="Moore E.R.B."/>
        </authorList>
    </citation>
    <scope>NUCLEOTIDE SEQUENCE [LARGE SCALE GENOMIC DNA]</scope>
    <source>
        <strain evidence="2">CCUG 49340</strain>
    </source>
</reference>
<name>A0A643FXK8_9BURK</name>
<dbReference type="Proteomes" id="UP000397656">
    <property type="component" value="Chromosome 1"/>
</dbReference>
<evidence type="ECO:0000313" key="2">
    <source>
        <dbReference type="Proteomes" id="UP000397656"/>
    </source>
</evidence>
<organism evidence="1 2">
    <name type="scientific">Cupriavidus basilensis</name>
    <dbReference type="NCBI Taxonomy" id="68895"/>
    <lineage>
        <taxon>Bacteria</taxon>
        <taxon>Pseudomonadati</taxon>
        <taxon>Pseudomonadota</taxon>
        <taxon>Betaproteobacteria</taxon>
        <taxon>Burkholderiales</taxon>
        <taxon>Burkholderiaceae</taxon>
        <taxon>Cupriavidus</taxon>
    </lineage>
</organism>
<proteinExistence type="predicted"/>
<evidence type="ECO:0000313" key="1">
    <source>
        <dbReference type="EMBL" id="QOT76550.1"/>
    </source>
</evidence>
<dbReference type="EMBL" id="CP062803">
    <property type="protein sequence ID" value="QOT76550.1"/>
    <property type="molecule type" value="Genomic_DNA"/>
</dbReference>
<dbReference type="GeneID" id="98399266"/>
<sequence length="258" mass="29119">MSSSFPSISGRDRVHCFEQAQAEVNRLDFAGKGTTHVEAYRQFQRRNAFGLDRNMRIYRIFQEHYYQTDVADGCLTLPRATANVWNDPLENPLASVIVTDPQTGMPVHLGSTVSDFYALCWTQRALPTAKDWASFSHGMPVIRIGTTVGKLLDRVMSTSDSAYMHRSWLVDVDYMEPHLIQQMTTPDEVLGRMESTGSMLALSAAVVRTAFSVEDEVRFLFDNGIHPAWNAVTTSLSPDLVRLPFDWSGFVDETIRYP</sequence>
<dbReference type="RefSeq" id="WP_150985337.1">
    <property type="nucleotide sequence ID" value="NZ_CP062803.1"/>
</dbReference>
<gene>
    <name evidence="1" type="ORF">F7R26_000040</name>
</gene>
<dbReference type="AlphaFoldDB" id="A0A643FXK8"/>